<reference evidence="1 2" key="1">
    <citation type="submission" date="2016-06" db="EMBL/GenBank/DDBJ databases">
        <title>The sequenced genome of the ice-adhering bacterium Marinomonas primoryensis, from Antarctica.</title>
        <authorList>
            <person name="Graham L."/>
            <person name="Vance T.D.R."/>
            <person name="Davies P.L."/>
        </authorList>
    </citation>
    <scope>NUCLEOTIDE SEQUENCE [LARGE SCALE GENOMIC DNA]</scope>
    <source>
        <strain evidence="1 2">AceL</strain>
    </source>
</reference>
<evidence type="ECO:0000313" key="2">
    <source>
        <dbReference type="Proteomes" id="UP000249898"/>
    </source>
</evidence>
<name>A0A2Z4PXE5_9GAMM</name>
<dbReference type="Proteomes" id="UP000249898">
    <property type="component" value="Chromosome"/>
</dbReference>
<dbReference type="RefSeq" id="WP_112141114.1">
    <property type="nucleotide sequence ID" value="NZ_CP016181.1"/>
</dbReference>
<proteinExistence type="predicted"/>
<gene>
    <name evidence="1" type="ORF">A8139_20575</name>
</gene>
<dbReference type="AlphaFoldDB" id="A0A2Z4PXE5"/>
<dbReference type="EMBL" id="CP016181">
    <property type="protein sequence ID" value="AWY02065.1"/>
    <property type="molecule type" value="Genomic_DNA"/>
</dbReference>
<organism evidence="1 2">
    <name type="scientific">Marinomonas primoryensis</name>
    <dbReference type="NCBI Taxonomy" id="178399"/>
    <lineage>
        <taxon>Bacteria</taxon>
        <taxon>Pseudomonadati</taxon>
        <taxon>Pseudomonadota</taxon>
        <taxon>Gammaproteobacteria</taxon>
        <taxon>Oceanospirillales</taxon>
        <taxon>Oceanospirillaceae</taxon>
        <taxon>Marinomonas</taxon>
    </lineage>
</organism>
<evidence type="ECO:0000313" key="1">
    <source>
        <dbReference type="EMBL" id="AWY02065.1"/>
    </source>
</evidence>
<dbReference type="OrthoDB" id="6106861at2"/>
<protein>
    <submittedName>
        <fullName evidence="1">Uncharacterized protein</fullName>
    </submittedName>
</protein>
<sequence length="115" mass="13188">MKIIFLIFLSFPFLIYADDISEYEYYAKSGSYVAYIKSDDHCIYCGDIEENDIKKYCDMGSSGINLTRDHPSVYAVELHLSVRAVLSFIVAAPWNEQKCKADLYENSIFCEPTGR</sequence>
<accession>A0A2Z4PXE5</accession>